<name>A0A8B6UPJ7_9PSED</name>
<dbReference type="Proteomes" id="UP000663914">
    <property type="component" value="Chromosome"/>
</dbReference>
<dbReference type="InterPro" id="IPR009241">
    <property type="entry name" value="HigB-like"/>
</dbReference>
<sequence length="121" mass="14020">MKWDVEYTDEFEIWWNRLGESEQDSVQASVMLLGDAGPFLGFPHTSDIKGSRHGNLRELRVQHGGRPYRVLYAFDPHRCAILLIGGGKTGQDRWYHEYVPLAERLYDEHLEVLKKEGFDNG</sequence>
<organism evidence="1 2">
    <name type="scientific">Pseudomonas corrugata</name>
    <dbReference type="NCBI Taxonomy" id="47879"/>
    <lineage>
        <taxon>Bacteria</taxon>
        <taxon>Pseudomonadati</taxon>
        <taxon>Pseudomonadota</taxon>
        <taxon>Gammaproteobacteria</taxon>
        <taxon>Pseudomonadales</taxon>
        <taxon>Pseudomonadaceae</taxon>
        <taxon>Pseudomonas</taxon>
    </lineage>
</organism>
<protein>
    <submittedName>
        <fullName evidence="1">Type II toxin-antitoxin system RelE/ParE family toxin</fullName>
    </submittedName>
</protein>
<dbReference type="EMBL" id="CP072011">
    <property type="protein sequence ID" value="QTH13824.1"/>
    <property type="molecule type" value="Genomic_DNA"/>
</dbReference>
<reference evidence="1" key="1">
    <citation type="book" date="2019" name="MICROBIAL BIOTECHNOLOGY" publisher="Unknown Publisher">
        <title>Optimization of recombineering for directed mutagenesis of bacteria Pseudomonas corrugata 3'.</title>
        <authorList>
            <person name="Buinitskaja S.V."/>
            <person name="Pilipenok N."/>
            <person name="Valentovich L.N."/>
        </authorList>
    </citation>
    <scope>NUCLEOTIDE SEQUENCE</scope>
    <source>
        <strain evidence="1">3prime</strain>
    </source>
</reference>
<gene>
    <name evidence="1" type="ORF">C4C32_25335</name>
</gene>
<evidence type="ECO:0000313" key="2">
    <source>
        <dbReference type="Proteomes" id="UP000663914"/>
    </source>
</evidence>
<reference evidence="1" key="2">
    <citation type="submission" date="2021-03" db="EMBL/GenBank/DDBJ databases">
        <authorList>
            <person name="Valentovich L.N."/>
            <person name="Akhremchuk A.E."/>
            <person name="Miamin V.E."/>
        </authorList>
    </citation>
    <scope>NUCLEOTIDE SEQUENCE</scope>
    <source>
        <strain evidence="1">3prime</strain>
    </source>
</reference>
<dbReference type="Pfam" id="PF05973">
    <property type="entry name" value="Gp49"/>
    <property type="match status" value="1"/>
</dbReference>
<evidence type="ECO:0000313" key="1">
    <source>
        <dbReference type="EMBL" id="QTH13824.1"/>
    </source>
</evidence>
<dbReference type="RefSeq" id="WP_208555010.1">
    <property type="nucleotide sequence ID" value="NZ_CP072011.1"/>
</dbReference>
<proteinExistence type="predicted"/>
<accession>A0A8B6UPJ7</accession>
<dbReference type="AlphaFoldDB" id="A0A8B6UPJ7"/>